<reference evidence="7 8" key="1">
    <citation type="journal article" date="2013" name="Genome Announc.">
        <title>Complete genome sequence of Simiduia agarivorans SA1(T), a marine bacterium able to degrade a variety of polysaccharides.</title>
        <authorList>
            <person name="Lin S.Y."/>
            <person name="Shieh W.Y."/>
            <person name="Chen J.S."/>
            <person name="Tang S.L."/>
        </authorList>
    </citation>
    <scope>NUCLEOTIDE SEQUENCE [LARGE SCALE GENOMIC DNA]</scope>
    <source>
        <strain evidence="8">DSM 21679 / JCM 13881 / BCRC 17597 / SA1</strain>
    </source>
</reference>
<dbReference type="AlphaFoldDB" id="K4KK33"/>
<keyword evidence="3" id="KW-0805">Transcription regulation</keyword>
<dbReference type="PANTHER" id="PTHR46577:SF1">
    <property type="entry name" value="HTH-TYPE TRANSCRIPTIONAL REGULATORY PROTEIN GABR"/>
    <property type="match status" value="1"/>
</dbReference>
<organism evidence="7 8">
    <name type="scientific">Simiduia agarivorans (strain DSM 21679 / JCM 13881 / BCRC 17597 / SA1)</name>
    <dbReference type="NCBI Taxonomy" id="1117647"/>
    <lineage>
        <taxon>Bacteria</taxon>
        <taxon>Pseudomonadati</taxon>
        <taxon>Pseudomonadota</taxon>
        <taxon>Gammaproteobacteria</taxon>
        <taxon>Cellvibrionales</taxon>
        <taxon>Cellvibrionaceae</taxon>
        <taxon>Simiduia</taxon>
    </lineage>
</organism>
<keyword evidence="4" id="KW-0238">DNA-binding</keyword>
<feature type="domain" description="HTH gntR-type" evidence="6">
    <location>
        <begin position="14"/>
        <end position="82"/>
    </location>
</feature>
<dbReference type="InterPro" id="IPR004839">
    <property type="entry name" value="Aminotransferase_I/II_large"/>
</dbReference>
<dbReference type="GO" id="GO:0003677">
    <property type="term" value="F:DNA binding"/>
    <property type="evidence" value="ECO:0007669"/>
    <property type="project" value="UniProtKB-KW"/>
</dbReference>
<dbReference type="CDD" id="cd00609">
    <property type="entry name" value="AAT_like"/>
    <property type="match status" value="1"/>
</dbReference>
<evidence type="ECO:0000256" key="3">
    <source>
        <dbReference type="ARBA" id="ARBA00023015"/>
    </source>
</evidence>
<dbReference type="InterPro" id="IPR000524">
    <property type="entry name" value="Tscrpt_reg_HTH_GntR"/>
</dbReference>
<dbReference type="Gene3D" id="1.10.10.10">
    <property type="entry name" value="Winged helix-like DNA-binding domain superfamily/Winged helix DNA-binding domain"/>
    <property type="match status" value="1"/>
</dbReference>
<protein>
    <submittedName>
        <fullName evidence="7">GntR family transcriptional regulator</fullName>
    </submittedName>
</protein>
<dbReference type="PROSITE" id="PS50949">
    <property type="entry name" value="HTH_GNTR"/>
    <property type="match status" value="1"/>
</dbReference>
<evidence type="ECO:0000256" key="5">
    <source>
        <dbReference type="ARBA" id="ARBA00023163"/>
    </source>
</evidence>
<dbReference type="InterPro" id="IPR015424">
    <property type="entry name" value="PyrdxlP-dep_Trfase"/>
</dbReference>
<dbReference type="Gene3D" id="3.40.640.10">
    <property type="entry name" value="Type I PLP-dependent aspartate aminotransferase-like (Major domain)"/>
    <property type="match status" value="1"/>
</dbReference>
<evidence type="ECO:0000313" key="7">
    <source>
        <dbReference type="EMBL" id="AFU98388.1"/>
    </source>
</evidence>
<dbReference type="SUPFAM" id="SSF53383">
    <property type="entry name" value="PLP-dependent transferases"/>
    <property type="match status" value="1"/>
</dbReference>
<evidence type="ECO:0000256" key="2">
    <source>
        <dbReference type="ARBA" id="ARBA00022898"/>
    </source>
</evidence>
<dbReference type="KEGG" id="saga:M5M_05955"/>
<dbReference type="GO" id="GO:0030170">
    <property type="term" value="F:pyridoxal phosphate binding"/>
    <property type="evidence" value="ECO:0007669"/>
    <property type="project" value="InterPro"/>
</dbReference>
<dbReference type="STRING" id="1117647.M5M_05955"/>
<name>K4KK33_SIMAS</name>
<dbReference type="GO" id="GO:0003700">
    <property type="term" value="F:DNA-binding transcription factor activity"/>
    <property type="evidence" value="ECO:0007669"/>
    <property type="project" value="InterPro"/>
</dbReference>
<dbReference type="InterPro" id="IPR051446">
    <property type="entry name" value="HTH_trans_reg/aminotransferase"/>
</dbReference>
<dbReference type="Proteomes" id="UP000000466">
    <property type="component" value="Chromosome"/>
</dbReference>
<keyword evidence="8" id="KW-1185">Reference proteome</keyword>
<evidence type="ECO:0000259" key="6">
    <source>
        <dbReference type="PROSITE" id="PS50949"/>
    </source>
</evidence>
<dbReference type="EMBL" id="CP003746">
    <property type="protein sequence ID" value="AFU98388.1"/>
    <property type="molecule type" value="Genomic_DNA"/>
</dbReference>
<dbReference type="Pfam" id="PF00155">
    <property type="entry name" value="Aminotran_1_2"/>
    <property type="match status" value="1"/>
</dbReference>
<evidence type="ECO:0000256" key="1">
    <source>
        <dbReference type="ARBA" id="ARBA00005384"/>
    </source>
</evidence>
<dbReference type="PANTHER" id="PTHR46577">
    <property type="entry name" value="HTH-TYPE TRANSCRIPTIONAL REGULATORY PROTEIN GABR"/>
    <property type="match status" value="1"/>
</dbReference>
<dbReference type="CDD" id="cd07377">
    <property type="entry name" value="WHTH_GntR"/>
    <property type="match status" value="1"/>
</dbReference>
<dbReference type="RefSeq" id="WP_015046561.1">
    <property type="nucleotide sequence ID" value="NC_018868.3"/>
</dbReference>
<keyword evidence="2" id="KW-0663">Pyridoxal phosphate</keyword>
<dbReference type="InterPro" id="IPR036388">
    <property type="entry name" value="WH-like_DNA-bd_sf"/>
</dbReference>
<accession>K4KK33</accession>
<proteinExistence type="inferred from homology"/>
<evidence type="ECO:0000313" key="8">
    <source>
        <dbReference type="Proteomes" id="UP000000466"/>
    </source>
</evidence>
<evidence type="ECO:0000256" key="4">
    <source>
        <dbReference type="ARBA" id="ARBA00023125"/>
    </source>
</evidence>
<comment type="similarity">
    <text evidence="1">In the C-terminal section; belongs to the class-I pyridoxal-phosphate-dependent aminotransferase family.</text>
</comment>
<gene>
    <name evidence="7" type="ordered locus">M5M_05955</name>
</gene>
<dbReference type="InterPro" id="IPR036390">
    <property type="entry name" value="WH_DNA-bd_sf"/>
</dbReference>
<dbReference type="HOGENOM" id="CLU_017584_0_1_6"/>
<dbReference type="eggNOG" id="COG1167">
    <property type="taxonomic scope" value="Bacteria"/>
</dbReference>
<dbReference type="InterPro" id="IPR015421">
    <property type="entry name" value="PyrdxlP-dep_Trfase_major"/>
</dbReference>
<keyword evidence="5" id="KW-0804">Transcription</keyword>
<dbReference type="Pfam" id="PF00392">
    <property type="entry name" value="GntR"/>
    <property type="match status" value="1"/>
</dbReference>
<sequence length="604" mass="67554">MLENLISLEGGTDLNLQTQLRQQIVALVTDGLIPVGQRLPSSRRLADHLAIARNTVVLAYQQLIDEGYLVSRERSGIYVNEAMLSRPSALAGVARPAPGSDLWRSRLPDTTGREPGFGVPPNWQDYPFPFLEGEFDQSLFPVAEWRESSRLALGVREINDWSRARGDADDPQLIEQIRTKILPRRGISARADEILITSGAQEALALLAHLLFRSGMRVAMEEPGYPDFRALVHERGAELSFVPVDAEGFCTQHNTGDACYVYVTPSHQVPTTVTMSSTRRAELLDQAEQFDQVIIEDDFDSETNFLGNPHPAIKSADTTGRVLYLGSLSKIISPGLRLGYLVADPNLIQAARDMRRLFSRFPAANNQRTAAFFLSLGHYDATMRRLHETFKSRWTVLRDALNYYLTQSVHTMQSEGGTCCWVEGPAGLPIDRLCAEAEKQGILIEPVDHYFGGSGEVPPCFRVGVSSLPLEQIRPGIARLAELIKTLSSLTPEALDVANPCWLTRAQLSRAFANARILCKTVYGQPLTIDLFADGTMVGYAGFANEERDEGRWWVEGDQFCRQWAQWSFGEPRKFYTVIEGDQVRWFDDQRVYIDSGVLRKRAD</sequence>
<dbReference type="SUPFAM" id="SSF46785">
    <property type="entry name" value="Winged helix' DNA-binding domain"/>
    <property type="match status" value="1"/>
</dbReference>
<dbReference type="OrthoDB" id="9808770at2"/>
<dbReference type="SMART" id="SM00345">
    <property type="entry name" value="HTH_GNTR"/>
    <property type="match status" value="1"/>
</dbReference>